<dbReference type="Proteomes" id="UP001056120">
    <property type="component" value="Linkage Group LG11"/>
</dbReference>
<gene>
    <name evidence="1" type="ORF">L1987_32497</name>
</gene>
<accession>A0ACB9HN60</accession>
<reference evidence="1 2" key="2">
    <citation type="journal article" date="2022" name="Mol. Ecol. Resour.">
        <title>The genomes of chicory, endive, great burdock and yacon provide insights into Asteraceae paleo-polyploidization history and plant inulin production.</title>
        <authorList>
            <person name="Fan W."/>
            <person name="Wang S."/>
            <person name="Wang H."/>
            <person name="Wang A."/>
            <person name="Jiang F."/>
            <person name="Liu H."/>
            <person name="Zhao H."/>
            <person name="Xu D."/>
            <person name="Zhang Y."/>
        </authorList>
    </citation>
    <scope>NUCLEOTIDE SEQUENCE [LARGE SCALE GENOMIC DNA]</scope>
    <source>
        <strain evidence="2">cv. Yunnan</strain>
        <tissue evidence="1">Leaves</tissue>
    </source>
</reference>
<name>A0ACB9HN60_9ASTR</name>
<sequence length="403" mass="47249">MMYSPKSLQMSHAMASLPLARIIGMTTPMNVSCPIPTTQHPGFTYPHMVNPQLVAYMMAQYANPWQTTYCWQYLVSGTPTFQHAAATRTEAKEIFRPYRSTSSSCFSKRIANFVFPMKIKMPAKIKIYDGTNDPEDHLQVFSGATGVERWINAECCHMFMQTLIGSARLWFSSLPERSIDSFDDLSQRFRANFTQVKKYTKDAAVLYQIKQKEDEGFRSFIDRYKKEGLPYARATEKMWVSGFMNTMDKALERAEAYLREKEAFQNLESKRRDPWKNYHSSGLKPKFHSFVDRRSNRHHDLRKTEDRYRPPYRKNTPEKEKYIAFTALPNTPEEIMTTEEARYRFRPLRPLVKSSEGRSSRELAYLVKDIKRKNDPKGKVKVKEMKMIHLTISETQKRPRRES</sequence>
<dbReference type="EMBL" id="CM042028">
    <property type="protein sequence ID" value="KAI3797242.1"/>
    <property type="molecule type" value="Genomic_DNA"/>
</dbReference>
<reference evidence="2" key="1">
    <citation type="journal article" date="2022" name="Mol. Ecol. Resour.">
        <title>The genomes of chicory, endive, great burdock and yacon provide insights into Asteraceae palaeo-polyploidization history and plant inulin production.</title>
        <authorList>
            <person name="Fan W."/>
            <person name="Wang S."/>
            <person name="Wang H."/>
            <person name="Wang A."/>
            <person name="Jiang F."/>
            <person name="Liu H."/>
            <person name="Zhao H."/>
            <person name="Xu D."/>
            <person name="Zhang Y."/>
        </authorList>
    </citation>
    <scope>NUCLEOTIDE SEQUENCE [LARGE SCALE GENOMIC DNA]</scope>
    <source>
        <strain evidence="2">cv. Yunnan</strain>
    </source>
</reference>
<evidence type="ECO:0000313" key="1">
    <source>
        <dbReference type="EMBL" id="KAI3797242.1"/>
    </source>
</evidence>
<comment type="caution">
    <text evidence="1">The sequence shown here is derived from an EMBL/GenBank/DDBJ whole genome shotgun (WGS) entry which is preliminary data.</text>
</comment>
<organism evidence="1 2">
    <name type="scientific">Smallanthus sonchifolius</name>
    <dbReference type="NCBI Taxonomy" id="185202"/>
    <lineage>
        <taxon>Eukaryota</taxon>
        <taxon>Viridiplantae</taxon>
        <taxon>Streptophyta</taxon>
        <taxon>Embryophyta</taxon>
        <taxon>Tracheophyta</taxon>
        <taxon>Spermatophyta</taxon>
        <taxon>Magnoliopsida</taxon>
        <taxon>eudicotyledons</taxon>
        <taxon>Gunneridae</taxon>
        <taxon>Pentapetalae</taxon>
        <taxon>asterids</taxon>
        <taxon>campanulids</taxon>
        <taxon>Asterales</taxon>
        <taxon>Asteraceae</taxon>
        <taxon>Asteroideae</taxon>
        <taxon>Heliantheae alliance</taxon>
        <taxon>Millerieae</taxon>
        <taxon>Smallanthus</taxon>
    </lineage>
</organism>
<protein>
    <submittedName>
        <fullName evidence="1">Uncharacterized protein</fullName>
    </submittedName>
</protein>
<evidence type="ECO:0000313" key="2">
    <source>
        <dbReference type="Proteomes" id="UP001056120"/>
    </source>
</evidence>
<keyword evidence="2" id="KW-1185">Reference proteome</keyword>
<proteinExistence type="predicted"/>